<evidence type="ECO:0000313" key="5">
    <source>
        <dbReference type="EMBL" id="EOT28226.1"/>
    </source>
</evidence>
<accession>S0NUL6</accession>
<dbReference type="GO" id="GO:0008483">
    <property type="term" value="F:transaminase activity"/>
    <property type="evidence" value="ECO:0007669"/>
    <property type="project" value="InterPro"/>
</dbReference>
<dbReference type="GO" id="GO:0005829">
    <property type="term" value="C:cytosol"/>
    <property type="evidence" value="ECO:0007669"/>
    <property type="project" value="TreeGrafter"/>
</dbReference>
<comment type="similarity">
    <text evidence="2 4">Belongs to the class-III pyridoxal-phosphate-dependent aminotransferase family.</text>
</comment>
<name>S0NUL6_9ENTE</name>
<dbReference type="OrthoDB" id="9807885at2"/>
<dbReference type="PATRIC" id="fig|1139996.3.peg.1727"/>
<dbReference type="InterPro" id="IPR015422">
    <property type="entry name" value="PyrdxlP-dep_Trfase_small"/>
</dbReference>
<keyword evidence="3 4" id="KW-0663">Pyridoxal phosphate</keyword>
<dbReference type="AlphaFoldDB" id="S0NUL6"/>
<dbReference type="PANTHER" id="PTHR43094">
    <property type="entry name" value="AMINOTRANSFERASE"/>
    <property type="match status" value="1"/>
</dbReference>
<dbReference type="HOGENOM" id="CLU_016922_4_0_9"/>
<sequence length="444" mass="49104">MGKLTGTQVQELHRDHVLQSWGKAGQMAIPVAKAEGIYLYDYEGNKYADMSSLLVCTNLGHDNKEIVAALKEQADWMSFMAPSYATEAKSVLAKKLVDLAGPSFRRVFFTNSGAESNENAIKMARMVTGRTKIFSCYRSYHGATLGASNASGDARRFAAELGGANGFVKFMNPHMYQDGYTRGVDDEVCTNNYLKALEQQIRYEGPNQIAAILMESIVGANGVILPPEGYMEGVRALCDKYGILLIMDEVMAGFYRTGTAFGWQHFDLVPDMITFAKGVTNAYVPLGGVIVNEQISSYFEENVLQCGLTYSGHTLACAVGNACVDYYEAHNIGAHVVEMEAILKDFMETMVEKHACVGEARCIGLFSAFEMVKDKENRVSLVDYNEPNTAMPAIMNQLKEKGFIAFNRDNYVSICPPLTITKEELAEYLPIVDEVFTWVDETLI</sequence>
<dbReference type="STRING" id="41997.RV16_GL000661"/>
<organism evidence="5 6">
    <name type="scientific">Enterococcus saccharolyticus subsp. saccharolyticus ATCC 43076</name>
    <dbReference type="NCBI Taxonomy" id="1139996"/>
    <lineage>
        <taxon>Bacteria</taxon>
        <taxon>Bacillati</taxon>
        <taxon>Bacillota</taxon>
        <taxon>Bacilli</taxon>
        <taxon>Lactobacillales</taxon>
        <taxon>Enterococcaceae</taxon>
        <taxon>Enterococcus</taxon>
    </lineage>
</organism>
<dbReference type="Gene3D" id="3.90.1150.10">
    <property type="entry name" value="Aspartate Aminotransferase, domain 1"/>
    <property type="match status" value="1"/>
</dbReference>
<dbReference type="PANTHER" id="PTHR43094:SF1">
    <property type="entry name" value="AMINOTRANSFERASE CLASS-III"/>
    <property type="match status" value="1"/>
</dbReference>
<dbReference type="RefSeq" id="WP_016175527.1">
    <property type="nucleotide sequence ID" value="NZ_KE136389.1"/>
</dbReference>
<dbReference type="eggNOG" id="COG0161">
    <property type="taxonomic scope" value="Bacteria"/>
</dbReference>
<dbReference type="FunFam" id="3.40.640.10:FF:000004">
    <property type="entry name" value="Acetylornithine aminotransferase"/>
    <property type="match status" value="1"/>
</dbReference>
<dbReference type="GO" id="GO:0030170">
    <property type="term" value="F:pyridoxal phosphate binding"/>
    <property type="evidence" value="ECO:0007669"/>
    <property type="project" value="InterPro"/>
</dbReference>
<evidence type="ECO:0000313" key="6">
    <source>
        <dbReference type="Proteomes" id="UP000014136"/>
    </source>
</evidence>
<proteinExistence type="inferred from homology"/>
<protein>
    <recommendedName>
        <fullName evidence="7">Taurine--pyruvate aminotransferase</fullName>
    </recommendedName>
</protein>
<dbReference type="NCBIfam" id="NF004718">
    <property type="entry name" value="PRK06062.1"/>
    <property type="match status" value="1"/>
</dbReference>
<dbReference type="EMBL" id="AHYT01000008">
    <property type="protein sequence ID" value="EOT28226.1"/>
    <property type="molecule type" value="Genomic_DNA"/>
</dbReference>
<dbReference type="InterPro" id="IPR049704">
    <property type="entry name" value="Aminotrans_3_PPA_site"/>
</dbReference>
<dbReference type="PROSITE" id="PS00600">
    <property type="entry name" value="AA_TRANSFER_CLASS_3"/>
    <property type="match status" value="1"/>
</dbReference>
<dbReference type="SUPFAM" id="SSF53383">
    <property type="entry name" value="PLP-dependent transferases"/>
    <property type="match status" value="1"/>
</dbReference>
<comment type="cofactor">
    <cofactor evidence="1">
        <name>pyridoxal 5'-phosphate</name>
        <dbReference type="ChEBI" id="CHEBI:597326"/>
    </cofactor>
</comment>
<keyword evidence="6" id="KW-1185">Reference proteome</keyword>
<dbReference type="Proteomes" id="UP000014136">
    <property type="component" value="Unassembled WGS sequence"/>
</dbReference>
<dbReference type="CDD" id="cd00610">
    <property type="entry name" value="OAT_like"/>
    <property type="match status" value="1"/>
</dbReference>
<evidence type="ECO:0000256" key="3">
    <source>
        <dbReference type="ARBA" id="ARBA00022898"/>
    </source>
</evidence>
<dbReference type="InterPro" id="IPR015421">
    <property type="entry name" value="PyrdxlP-dep_Trfase_major"/>
</dbReference>
<dbReference type="Gene3D" id="3.40.640.10">
    <property type="entry name" value="Type I PLP-dependent aspartate aminotransferase-like (Major domain)"/>
    <property type="match status" value="1"/>
</dbReference>
<dbReference type="InterPro" id="IPR015424">
    <property type="entry name" value="PyrdxlP-dep_Trfase"/>
</dbReference>
<comment type="caution">
    <text evidence="5">The sequence shown here is derived from an EMBL/GenBank/DDBJ whole genome shotgun (WGS) entry which is preliminary data.</text>
</comment>
<gene>
    <name evidence="5" type="ORF">OMQ_01740</name>
</gene>
<evidence type="ECO:0008006" key="7">
    <source>
        <dbReference type="Google" id="ProtNLM"/>
    </source>
</evidence>
<evidence type="ECO:0000256" key="1">
    <source>
        <dbReference type="ARBA" id="ARBA00001933"/>
    </source>
</evidence>
<dbReference type="InterPro" id="IPR005814">
    <property type="entry name" value="Aminotrans_3"/>
</dbReference>
<reference evidence="5 6" key="1">
    <citation type="submission" date="2013-03" db="EMBL/GenBank/DDBJ databases">
        <title>The Genome Sequence of Enterococcus saccharolyticus ATCC_43076 (Illumina only assembly).</title>
        <authorList>
            <consortium name="The Broad Institute Genomics Platform"/>
            <consortium name="The Broad Institute Genome Sequencing Center for Infectious Disease"/>
            <person name="Earl A."/>
            <person name="Russ C."/>
            <person name="Gilmore M."/>
            <person name="Surin D."/>
            <person name="Walker B."/>
            <person name="Young S."/>
            <person name="Zeng Q."/>
            <person name="Gargeya S."/>
            <person name="Fitzgerald M."/>
            <person name="Haas B."/>
            <person name="Abouelleil A."/>
            <person name="Allen A.W."/>
            <person name="Alvarado L."/>
            <person name="Arachchi H.M."/>
            <person name="Berlin A.M."/>
            <person name="Chapman S.B."/>
            <person name="Gainer-Dewar J."/>
            <person name="Goldberg J."/>
            <person name="Griggs A."/>
            <person name="Gujja S."/>
            <person name="Hansen M."/>
            <person name="Howarth C."/>
            <person name="Imamovic A."/>
            <person name="Ireland A."/>
            <person name="Larimer J."/>
            <person name="McCowan C."/>
            <person name="Murphy C."/>
            <person name="Pearson M."/>
            <person name="Poon T.W."/>
            <person name="Priest M."/>
            <person name="Roberts A."/>
            <person name="Saif S."/>
            <person name="Shea T."/>
            <person name="Sisk P."/>
            <person name="Sykes S."/>
            <person name="Wortman J."/>
            <person name="Nusbaum C."/>
            <person name="Birren B."/>
        </authorList>
    </citation>
    <scope>NUCLEOTIDE SEQUENCE [LARGE SCALE GENOMIC DNA]</scope>
    <source>
        <strain evidence="5 6">ATCC 43076</strain>
    </source>
</reference>
<dbReference type="PIRSF" id="PIRSF000521">
    <property type="entry name" value="Transaminase_4ab_Lys_Orn"/>
    <property type="match status" value="1"/>
</dbReference>
<evidence type="ECO:0000256" key="2">
    <source>
        <dbReference type="ARBA" id="ARBA00008954"/>
    </source>
</evidence>
<dbReference type="Pfam" id="PF00202">
    <property type="entry name" value="Aminotran_3"/>
    <property type="match status" value="1"/>
</dbReference>
<evidence type="ECO:0000256" key="4">
    <source>
        <dbReference type="RuleBase" id="RU003560"/>
    </source>
</evidence>